<dbReference type="PRINTS" id="PR00385">
    <property type="entry name" value="P450"/>
</dbReference>
<protein>
    <submittedName>
        <fullName evidence="10">614/534 cytochrome P450</fullName>
    </submittedName>
</protein>
<sequence>MFELGSPRPLQSPTVLVLSVLGALICHKIVSVYRAKKGIGFHPGRTFLLKPGDPLPNFFLPKIPGVSAGRNFFLIEEFKQHDKNGSDVYSIVNLWPHTDVELVLGGPEAIKEVTSSQRHFPKRLELYDSLGYFGRNLVVSEGDEWKRYRKIAAPAFNEKNTKLVCAESIKVMEDLFKLWDAKGTKSVVVENVLEMTSLIALFVIGGAAFGQRMSWTEGEPLSGEHKISFRKAMFGVSHDIFIKLGLPEWAMKLTEKTRAVDLAFTELDRYLHEMIHDRMHSGKLNETNDLFSNILRANSEEGLIPDPLTDAEVLSNVFLFLLAGHETTGHTMTFVFALLALYQDEQDRLYEHINSVLPNGAESPSYSDLSKLNRVLAVLNETMRLFPPATNVPKKAAEDLTLTSVNSRGERVVIPVPKGTNVSINVAALHHNPRHWQDSHAFKPDRFLGDYNKDAFIPFSAGTRSCIGKKFTETEIIVAITMVVKRYKVTVKEEPRYAHETFEQRKTRILSNKPGITVTPIHVPLEFTRRD</sequence>
<dbReference type="InterPro" id="IPR017972">
    <property type="entry name" value="Cyt_P450_CS"/>
</dbReference>
<dbReference type="Gene3D" id="1.10.630.10">
    <property type="entry name" value="Cytochrome P450"/>
    <property type="match status" value="1"/>
</dbReference>
<dbReference type="Proteomes" id="UP000307440">
    <property type="component" value="Unassembled WGS sequence"/>
</dbReference>
<keyword evidence="6 8" id="KW-0408">Iron</keyword>
<dbReference type="InterPro" id="IPR050476">
    <property type="entry name" value="Insect_CytP450_Detox"/>
</dbReference>
<dbReference type="PRINTS" id="PR00463">
    <property type="entry name" value="EP450I"/>
</dbReference>
<accession>A0A5C3L2R8</accession>
<dbReference type="GO" id="GO:0020037">
    <property type="term" value="F:heme binding"/>
    <property type="evidence" value="ECO:0007669"/>
    <property type="project" value="InterPro"/>
</dbReference>
<evidence type="ECO:0000256" key="9">
    <source>
        <dbReference type="RuleBase" id="RU000461"/>
    </source>
</evidence>
<dbReference type="GO" id="GO:0005506">
    <property type="term" value="F:iron ion binding"/>
    <property type="evidence" value="ECO:0007669"/>
    <property type="project" value="InterPro"/>
</dbReference>
<dbReference type="AlphaFoldDB" id="A0A5C3L2R8"/>
<evidence type="ECO:0000256" key="4">
    <source>
        <dbReference type="ARBA" id="ARBA00022723"/>
    </source>
</evidence>
<feature type="binding site" description="axial binding residue" evidence="8">
    <location>
        <position position="466"/>
    </location>
    <ligand>
        <name>heme</name>
        <dbReference type="ChEBI" id="CHEBI:30413"/>
    </ligand>
    <ligandPart>
        <name>Fe</name>
        <dbReference type="ChEBI" id="CHEBI:18248"/>
    </ligandPart>
</feature>
<evidence type="ECO:0000256" key="3">
    <source>
        <dbReference type="ARBA" id="ARBA00022617"/>
    </source>
</evidence>
<dbReference type="PANTHER" id="PTHR24292:SF102">
    <property type="entry name" value="CYTOCHROME P450 FAMILY-RELATED"/>
    <property type="match status" value="1"/>
</dbReference>
<evidence type="ECO:0000313" key="11">
    <source>
        <dbReference type="Proteomes" id="UP000307440"/>
    </source>
</evidence>
<evidence type="ECO:0000256" key="7">
    <source>
        <dbReference type="ARBA" id="ARBA00023033"/>
    </source>
</evidence>
<evidence type="ECO:0000256" key="2">
    <source>
        <dbReference type="ARBA" id="ARBA00010617"/>
    </source>
</evidence>
<evidence type="ECO:0000256" key="8">
    <source>
        <dbReference type="PIRSR" id="PIRSR602401-1"/>
    </source>
</evidence>
<dbReference type="InterPro" id="IPR001128">
    <property type="entry name" value="Cyt_P450"/>
</dbReference>
<name>A0A5C3L2R8_COPMA</name>
<dbReference type="EMBL" id="ML210174">
    <property type="protein sequence ID" value="TFK26486.1"/>
    <property type="molecule type" value="Genomic_DNA"/>
</dbReference>
<evidence type="ECO:0000256" key="1">
    <source>
        <dbReference type="ARBA" id="ARBA00001971"/>
    </source>
</evidence>
<dbReference type="SUPFAM" id="SSF48264">
    <property type="entry name" value="Cytochrome P450"/>
    <property type="match status" value="1"/>
</dbReference>
<comment type="cofactor">
    <cofactor evidence="1 8">
        <name>heme</name>
        <dbReference type="ChEBI" id="CHEBI:30413"/>
    </cofactor>
</comment>
<keyword evidence="11" id="KW-1185">Reference proteome</keyword>
<keyword evidence="4 8" id="KW-0479">Metal-binding</keyword>
<comment type="similarity">
    <text evidence="2 9">Belongs to the cytochrome P450 family.</text>
</comment>
<keyword evidence="5 9" id="KW-0560">Oxidoreductase</keyword>
<dbReference type="GO" id="GO:0016705">
    <property type="term" value="F:oxidoreductase activity, acting on paired donors, with incorporation or reduction of molecular oxygen"/>
    <property type="evidence" value="ECO:0007669"/>
    <property type="project" value="InterPro"/>
</dbReference>
<evidence type="ECO:0000313" key="10">
    <source>
        <dbReference type="EMBL" id="TFK26486.1"/>
    </source>
</evidence>
<dbReference type="InterPro" id="IPR002401">
    <property type="entry name" value="Cyt_P450_E_grp-I"/>
</dbReference>
<organism evidence="10 11">
    <name type="scientific">Coprinopsis marcescibilis</name>
    <name type="common">Agaric fungus</name>
    <name type="synonym">Psathyrella marcescibilis</name>
    <dbReference type="NCBI Taxonomy" id="230819"/>
    <lineage>
        <taxon>Eukaryota</taxon>
        <taxon>Fungi</taxon>
        <taxon>Dikarya</taxon>
        <taxon>Basidiomycota</taxon>
        <taxon>Agaricomycotina</taxon>
        <taxon>Agaricomycetes</taxon>
        <taxon>Agaricomycetidae</taxon>
        <taxon>Agaricales</taxon>
        <taxon>Agaricineae</taxon>
        <taxon>Psathyrellaceae</taxon>
        <taxon>Coprinopsis</taxon>
    </lineage>
</organism>
<keyword evidence="3 8" id="KW-0349">Heme</keyword>
<dbReference type="STRING" id="230819.A0A5C3L2R8"/>
<dbReference type="PROSITE" id="PS00086">
    <property type="entry name" value="CYTOCHROME_P450"/>
    <property type="match status" value="1"/>
</dbReference>
<evidence type="ECO:0000256" key="5">
    <source>
        <dbReference type="ARBA" id="ARBA00023002"/>
    </source>
</evidence>
<dbReference type="PANTHER" id="PTHR24292">
    <property type="entry name" value="CYTOCHROME P450"/>
    <property type="match status" value="1"/>
</dbReference>
<proteinExistence type="inferred from homology"/>
<evidence type="ECO:0000256" key="6">
    <source>
        <dbReference type="ARBA" id="ARBA00023004"/>
    </source>
</evidence>
<dbReference type="InterPro" id="IPR036396">
    <property type="entry name" value="Cyt_P450_sf"/>
</dbReference>
<gene>
    <name evidence="10" type="ORF">FA15DRAFT_667368</name>
</gene>
<keyword evidence="7 9" id="KW-0503">Monooxygenase</keyword>
<reference evidence="10 11" key="1">
    <citation type="journal article" date="2019" name="Nat. Ecol. Evol.">
        <title>Megaphylogeny resolves global patterns of mushroom evolution.</title>
        <authorList>
            <person name="Varga T."/>
            <person name="Krizsan K."/>
            <person name="Foldi C."/>
            <person name="Dima B."/>
            <person name="Sanchez-Garcia M."/>
            <person name="Sanchez-Ramirez S."/>
            <person name="Szollosi G.J."/>
            <person name="Szarkandi J.G."/>
            <person name="Papp V."/>
            <person name="Albert L."/>
            <person name="Andreopoulos W."/>
            <person name="Angelini C."/>
            <person name="Antonin V."/>
            <person name="Barry K.W."/>
            <person name="Bougher N.L."/>
            <person name="Buchanan P."/>
            <person name="Buyck B."/>
            <person name="Bense V."/>
            <person name="Catcheside P."/>
            <person name="Chovatia M."/>
            <person name="Cooper J."/>
            <person name="Damon W."/>
            <person name="Desjardin D."/>
            <person name="Finy P."/>
            <person name="Geml J."/>
            <person name="Haridas S."/>
            <person name="Hughes K."/>
            <person name="Justo A."/>
            <person name="Karasinski D."/>
            <person name="Kautmanova I."/>
            <person name="Kiss B."/>
            <person name="Kocsube S."/>
            <person name="Kotiranta H."/>
            <person name="LaButti K.M."/>
            <person name="Lechner B.E."/>
            <person name="Liimatainen K."/>
            <person name="Lipzen A."/>
            <person name="Lukacs Z."/>
            <person name="Mihaltcheva S."/>
            <person name="Morgado L.N."/>
            <person name="Niskanen T."/>
            <person name="Noordeloos M.E."/>
            <person name="Ohm R.A."/>
            <person name="Ortiz-Santana B."/>
            <person name="Ovrebo C."/>
            <person name="Racz N."/>
            <person name="Riley R."/>
            <person name="Savchenko A."/>
            <person name="Shiryaev A."/>
            <person name="Soop K."/>
            <person name="Spirin V."/>
            <person name="Szebenyi C."/>
            <person name="Tomsovsky M."/>
            <person name="Tulloss R.E."/>
            <person name="Uehling J."/>
            <person name="Grigoriev I.V."/>
            <person name="Vagvolgyi C."/>
            <person name="Papp T."/>
            <person name="Martin F.M."/>
            <person name="Miettinen O."/>
            <person name="Hibbett D.S."/>
            <person name="Nagy L.G."/>
        </authorList>
    </citation>
    <scope>NUCLEOTIDE SEQUENCE [LARGE SCALE GENOMIC DNA]</scope>
    <source>
        <strain evidence="10 11">CBS 121175</strain>
    </source>
</reference>
<dbReference type="OrthoDB" id="1470350at2759"/>
<dbReference type="Pfam" id="PF00067">
    <property type="entry name" value="p450"/>
    <property type="match status" value="1"/>
</dbReference>
<dbReference type="GO" id="GO:0004497">
    <property type="term" value="F:monooxygenase activity"/>
    <property type="evidence" value="ECO:0007669"/>
    <property type="project" value="UniProtKB-KW"/>
</dbReference>